<dbReference type="RefSeq" id="WP_395247615.1">
    <property type="nucleotide sequence ID" value="NZ_JBINXA010000016.1"/>
</dbReference>
<keyword evidence="2" id="KW-1185">Reference proteome</keyword>
<name>A0ABW7M8R3_9PSED</name>
<evidence type="ECO:0000313" key="2">
    <source>
        <dbReference type="Proteomes" id="UP001609821"/>
    </source>
</evidence>
<accession>A0ABW7M8R3</accession>
<proteinExistence type="predicted"/>
<protein>
    <submittedName>
        <fullName evidence="1">Uncharacterized protein</fullName>
    </submittedName>
</protein>
<organism evidence="1 2">
    <name type="scientific">Pseudomonas kulmbachensis</name>
    <dbReference type="NCBI Taxonomy" id="3043408"/>
    <lineage>
        <taxon>Bacteria</taxon>
        <taxon>Pseudomonadati</taxon>
        <taxon>Pseudomonadota</taxon>
        <taxon>Gammaproteobacteria</taxon>
        <taxon>Pseudomonadales</taxon>
        <taxon>Pseudomonadaceae</taxon>
        <taxon>Pseudomonas</taxon>
    </lineage>
</organism>
<dbReference type="EMBL" id="JBINXB010000051">
    <property type="protein sequence ID" value="MFH6568743.1"/>
    <property type="molecule type" value="Genomic_DNA"/>
</dbReference>
<comment type="caution">
    <text evidence="1">The sequence shown here is derived from an EMBL/GenBank/DDBJ whole genome shotgun (WGS) entry which is preliminary data.</text>
</comment>
<reference evidence="1 2" key="1">
    <citation type="submission" date="2024-10" db="EMBL/GenBank/DDBJ databases">
        <title>Aeromonas and Pseudomonas from the Cagarras Archipelago, Rio de Janeiro, Brazil.</title>
        <authorList>
            <person name="Canellas A.L.B."/>
            <person name="Laport M.S."/>
        </authorList>
    </citation>
    <scope>NUCLEOTIDE SEQUENCE [LARGE SCALE GENOMIC DNA]</scope>
    <source>
        <strain evidence="1 2">CPF-4</strain>
    </source>
</reference>
<evidence type="ECO:0000313" key="1">
    <source>
        <dbReference type="EMBL" id="MFH6568743.1"/>
    </source>
</evidence>
<gene>
    <name evidence="1" type="ORF">ACHMWK_22555</name>
</gene>
<dbReference type="Proteomes" id="UP001609821">
    <property type="component" value="Unassembled WGS sequence"/>
</dbReference>
<sequence length="52" mass="5776">MQAPKKPVAANVLPVDLNDGAADSEFNVRQTYSELDHLASFQNSPMFRDARL</sequence>